<evidence type="ECO:0000313" key="7">
    <source>
        <dbReference type="Proteomes" id="UP001566132"/>
    </source>
</evidence>
<evidence type="ECO:0000256" key="5">
    <source>
        <dbReference type="RuleBase" id="RU362059"/>
    </source>
</evidence>
<dbReference type="FunFam" id="3.40.50.2000:FF:000021">
    <property type="entry name" value="UDP-glucuronosyltransferase"/>
    <property type="match status" value="1"/>
</dbReference>
<reference evidence="6 7" key="1">
    <citation type="submission" date="2024-05" db="EMBL/GenBank/DDBJ databases">
        <title>Genetic variation in Jamaican populations of the coffee berry borer (Hypothenemus hampei).</title>
        <authorList>
            <person name="Errbii M."/>
            <person name="Myrie A."/>
        </authorList>
    </citation>
    <scope>NUCLEOTIDE SEQUENCE [LARGE SCALE GENOMIC DNA]</scope>
    <source>
        <strain evidence="6">JA-Hopewell-2020-01-JO</strain>
        <tissue evidence="6">Whole body</tissue>
    </source>
</reference>
<dbReference type="PANTHER" id="PTHR48043:SF159">
    <property type="entry name" value="EG:EG0003.4 PROTEIN-RELATED"/>
    <property type="match status" value="1"/>
</dbReference>
<dbReference type="CDD" id="cd03784">
    <property type="entry name" value="GT1_Gtf-like"/>
    <property type="match status" value="1"/>
</dbReference>
<keyword evidence="7" id="KW-1185">Reference proteome</keyword>
<comment type="catalytic activity">
    <reaction evidence="5">
        <text>glucuronate acceptor + UDP-alpha-D-glucuronate = acceptor beta-D-glucuronoside + UDP + H(+)</text>
        <dbReference type="Rhea" id="RHEA:21032"/>
        <dbReference type="ChEBI" id="CHEBI:15378"/>
        <dbReference type="ChEBI" id="CHEBI:58052"/>
        <dbReference type="ChEBI" id="CHEBI:58223"/>
        <dbReference type="ChEBI" id="CHEBI:132367"/>
        <dbReference type="ChEBI" id="CHEBI:132368"/>
        <dbReference type="EC" id="2.4.1.17"/>
    </reaction>
</comment>
<dbReference type="GO" id="GO:0015020">
    <property type="term" value="F:glucuronosyltransferase activity"/>
    <property type="evidence" value="ECO:0007669"/>
    <property type="project" value="UniProtKB-EC"/>
</dbReference>
<feature type="chain" id="PRO_5044526153" description="UDP-glucuronosyltransferase" evidence="5">
    <location>
        <begin position="20"/>
        <end position="515"/>
    </location>
</feature>
<protein>
    <recommendedName>
        <fullName evidence="5">UDP-glucuronosyltransferase</fullName>
        <ecNumber evidence="5">2.4.1.17</ecNumber>
    </recommendedName>
</protein>
<evidence type="ECO:0000256" key="4">
    <source>
        <dbReference type="RuleBase" id="RU003718"/>
    </source>
</evidence>
<evidence type="ECO:0000256" key="2">
    <source>
        <dbReference type="ARBA" id="ARBA00022676"/>
    </source>
</evidence>
<accession>A0ABD1FBP3</accession>
<keyword evidence="3 4" id="KW-0808">Transferase</keyword>
<gene>
    <name evidence="6" type="ORF">ABEB36_000567</name>
</gene>
<dbReference type="Pfam" id="PF00201">
    <property type="entry name" value="UDPGT"/>
    <property type="match status" value="1"/>
</dbReference>
<feature type="signal peptide" evidence="5">
    <location>
        <begin position="1"/>
        <end position="19"/>
    </location>
</feature>
<keyword evidence="2 4" id="KW-0328">Glycosyltransferase</keyword>
<dbReference type="PANTHER" id="PTHR48043">
    <property type="entry name" value="EG:EG0003.4 PROTEIN-RELATED"/>
    <property type="match status" value="1"/>
</dbReference>
<dbReference type="GO" id="GO:0016020">
    <property type="term" value="C:membrane"/>
    <property type="evidence" value="ECO:0007669"/>
    <property type="project" value="UniProtKB-SubCell"/>
</dbReference>
<name>A0ABD1FBP3_HYPHA</name>
<dbReference type="SUPFAM" id="SSF53756">
    <property type="entry name" value="UDP-Glycosyltransferase/glycogen phosphorylase"/>
    <property type="match status" value="1"/>
</dbReference>
<dbReference type="Proteomes" id="UP001566132">
    <property type="component" value="Unassembled WGS sequence"/>
</dbReference>
<dbReference type="PROSITE" id="PS00375">
    <property type="entry name" value="UDPGT"/>
    <property type="match status" value="1"/>
</dbReference>
<dbReference type="EC" id="2.4.1.17" evidence="5"/>
<comment type="subcellular location">
    <subcellularLocation>
        <location evidence="5">Membrane</location>
        <topology evidence="5">Single-pass membrane protein</topology>
    </subcellularLocation>
</comment>
<comment type="caution">
    <text evidence="6">The sequence shown here is derived from an EMBL/GenBank/DDBJ whole genome shotgun (WGS) entry which is preliminary data.</text>
</comment>
<dbReference type="InterPro" id="IPR035595">
    <property type="entry name" value="UDP_glycos_trans_CS"/>
</dbReference>
<dbReference type="Gene3D" id="3.40.50.2000">
    <property type="entry name" value="Glycogen Phosphorylase B"/>
    <property type="match status" value="2"/>
</dbReference>
<proteinExistence type="inferred from homology"/>
<dbReference type="EMBL" id="JBDJPC010000001">
    <property type="protein sequence ID" value="KAL1516687.1"/>
    <property type="molecule type" value="Genomic_DNA"/>
</dbReference>
<evidence type="ECO:0000256" key="3">
    <source>
        <dbReference type="ARBA" id="ARBA00022679"/>
    </source>
</evidence>
<sequence>MIWHITSVVSLIFAFLAKAETVRILAIASVPTFSHNVFFRPLWKALADRGYQLTVLTTDSMENSYPNIREIDLHYVYKRKNDLFNISWSPRDWPKLIETYQNMFTDVALMELNHPEVQVLLRNESEHFDLVIAEMHIPLMFGFSHRFKCPLIGISSTEIITTQHRLLGHPTHPILYPESLIPTNQGRSFRERLLSIYTTILGSIKFPNREKVNNDFLKHYFGPETPTYGDFMEKMSWVLLNTHRMFNSRPLSLKCVPIGGGMHIEKPKPLPLHLQELLDQSTQGVVYFSLGTNVRPQQYPPNFLNKTLEAFKELPYQIIWKTNEISNQFHLPPNVKTFPWVPQQDLLRHPNIKVFITQGGLHSVEEAVHAGVPMIGIPFMSDQWRNVAIMLEKGFGIYLNKQNMEKETLHLAILEVIFNEQYKNTVLGMSRLLKDEPISGLEKALNHVEYTLKTRDIQHLLSNGPKKSVPWYQYYFLDVITVTLGLLTLICKILKLVFKILYVFTNGIKNKVKIS</sequence>
<evidence type="ECO:0000313" key="6">
    <source>
        <dbReference type="EMBL" id="KAL1516687.1"/>
    </source>
</evidence>
<comment type="similarity">
    <text evidence="1 4">Belongs to the UDP-glycosyltransferase family.</text>
</comment>
<evidence type="ECO:0000256" key="1">
    <source>
        <dbReference type="ARBA" id="ARBA00009995"/>
    </source>
</evidence>
<dbReference type="InterPro" id="IPR002213">
    <property type="entry name" value="UDP_glucos_trans"/>
</dbReference>
<keyword evidence="5" id="KW-0732">Signal</keyword>
<dbReference type="InterPro" id="IPR050271">
    <property type="entry name" value="UDP-glycosyltransferase"/>
</dbReference>
<organism evidence="6 7">
    <name type="scientific">Hypothenemus hampei</name>
    <name type="common">Coffee berry borer</name>
    <dbReference type="NCBI Taxonomy" id="57062"/>
    <lineage>
        <taxon>Eukaryota</taxon>
        <taxon>Metazoa</taxon>
        <taxon>Ecdysozoa</taxon>
        <taxon>Arthropoda</taxon>
        <taxon>Hexapoda</taxon>
        <taxon>Insecta</taxon>
        <taxon>Pterygota</taxon>
        <taxon>Neoptera</taxon>
        <taxon>Endopterygota</taxon>
        <taxon>Coleoptera</taxon>
        <taxon>Polyphaga</taxon>
        <taxon>Cucujiformia</taxon>
        <taxon>Curculionidae</taxon>
        <taxon>Scolytinae</taxon>
        <taxon>Hypothenemus</taxon>
    </lineage>
</organism>
<dbReference type="AlphaFoldDB" id="A0ABD1FBP3"/>